<reference evidence="4" key="1">
    <citation type="journal article" date="2019" name="Nat. Commun.">
        <title>The genome of broomcorn millet.</title>
        <authorList>
            <person name="Zou C."/>
            <person name="Miki D."/>
            <person name="Li D."/>
            <person name="Tang Q."/>
            <person name="Xiao L."/>
            <person name="Rajput S."/>
            <person name="Deng P."/>
            <person name="Jia W."/>
            <person name="Huang R."/>
            <person name="Zhang M."/>
            <person name="Sun Y."/>
            <person name="Hu J."/>
            <person name="Fu X."/>
            <person name="Schnable P.S."/>
            <person name="Li F."/>
            <person name="Zhang H."/>
            <person name="Feng B."/>
            <person name="Zhu X."/>
            <person name="Liu R."/>
            <person name="Schnable J.C."/>
            <person name="Zhu J.-K."/>
            <person name="Zhang H."/>
        </authorList>
    </citation>
    <scope>NUCLEOTIDE SEQUENCE [LARGE SCALE GENOMIC DNA]</scope>
</reference>
<comment type="caution">
    <text evidence="3">The sequence shown here is derived from an EMBL/GenBank/DDBJ whole genome shotgun (WGS) entry which is preliminary data.</text>
</comment>
<feature type="signal peptide" evidence="2">
    <location>
        <begin position="1"/>
        <end position="30"/>
    </location>
</feature>
<evidence type="ECO:0000313" key="4">
    <source>
        <dbReference type="Proteomes" id="UP000275267"/>
    </source>
</evidence>
<dbReference type="EMBL" id="PQIB02000016">
    <property type="protein sequence ID" value="RLM60901.1"/>
    <property type="molecule type" value="Genomic_DNA"/>
</dbReference>
<name>A0A3L6PM09_PANMI</name>
<accession>A0A3L6PM09</accession>
<gene>
    <name evidence="3" type="ORF">C2845_PM14G14440</name>
</gene>
<keyword evidence="2" id="KW-0732">Signal</keyword>
<dbReference type="OrthoDB" id="652244at2759"/>
<evidence type="ECO:0000313" key="3">
    <source>
        <dbReference type="EMBL" id="RLM60901.1"/>
    </source>
</evidence>
<feature type="region of interest" description="Disordered" evidence="1">
    <location>
        <begin position="75"/>
        <end position="95"/>
    </location>
</feature>
<dbReference type="Proteomes" id="UP000275267">
    <property type="component" value="Unassembled WGS sequence"/>
</dbReference>
<protein>
    <submittedName>
        <fullName evidence="3">Uncharacterized protein</fullName>
    </submittedName>
</protein>
<dbReference type="AlphaFoldDB" id="A0A3L6PM09"/>
<sequence>MAVADSGPPSPRRRWTAAAVMCLWLAAAAATEIGHFACGAGACCRGRRGVQGQAPALAVLPSSSGGLGRVSRPCWSSRGLAPHTSPNPSRIRNRDRSDRIASAMGSVTVTEAEATPLVGVVLARDAKGPSAAASVEMKALTGGFLLSPAWKEEVDRLIGVVPPPPPAKQSLLSRLARLWRRCFVRFDPYSIPFDQLLSKEHGDACTGNEYEPAPGKVYRNPHFHNGICWTHGNFVAHEPVTESYSVLGFPLGFSTRRSGKLDSFCKTCYSRFDVPHPGIQKIFACGHKHVKEVCEMCYLRSRVLHPHPGGFAFGYHDPYRPYPTKH</sequence>
<evidence type="ECO:0000256" key="1">
    <source>
        <dbReference type="SAM" id="MobiDB-lite"/>
    </source>
</evidence>
<evidence type="ECO:0000256" key="2">
    <source>
        <dbReference type="SAM" id="SignalP"/>
    </source>
</evidence>
<keyword evidence="4" id="KW-1185">Reference proteome</keyword>
<proteinExistence type="predicted"/>
<feature type="chain" id="PRO_5018261022" evidence="2">
    <location>
        <begin position="31"/>
        <end position="326"/>
    </location>
</feature>
<organism evidence="3 4">
    <name type="scientific">Panicum miliaceum</name>
    <name type="common">Proso millet</name>
    <name type="synonym">Broomcorn millet</name>
    <dbReference type="NCBI Taxonomy" id="4540"/>
    <lineage>
        <taxon>Eukaryota</taxon>
        <taxon>Viridiplantae</taxon>
        <taxon>Streptophyta</taxon>
        <taxon>Embryophyta</taxon>
        <taxon>Tracheophyta</taxon>
        <taxon>Spermatophyta</taxon>
        <taxon>Magnoliopsida</taxon>
        <taxon>Liliopsida</taxon>
        <taxon>Poales</taxon>
        <taxon>Poaceae</taxon>
        <taxon>PACMAD clade</taxon>
        <taxon>Panicoideae</taxon>
        <taxon>Panicodae</taxon>
        <taxon>Paniceae</taxon>
        <taxon>Panicinae</taxon>
        <taxon>Panicum</taxon>
        <taxon>Panicum sect. Panicum</taxon>
    </lineage>
</organism>